<dbReference type="EMBL" id="CP157483">
    <property type="protein sequence ID" value="XBO44056.1"/>
    <property type="molecule type" value="Genomic_DNA"/>
</dbReference>
<keyword evidence="1 2" id="KW-0597">Phosphoprotein</keyword>
<dbReference type="InterPro" id="IPR011006">
    <property type="entry name" value="CheY-like_superfamily"/>
</dbReference>
<accession>A0AAU7JUF6</accession>
<dbReference type="InterPro" id="IPR001789">
    <property type="entry name" value="Sig_transdc_resp-reg_receiver"/>
</dbReference>
<dbReference type="PROSITE" id="PS50110">
    <property type="entry name" value="RESPONSE_REGULATORY"/>
    <property type="match status" value="1"/>
</dbReference>
<dbReference type="Gene3D" id="3.40.50.2300">
    <property type="match status" value="1"/>
</dbReference>
<reference evidence="4" key="1">
    <citation type="submission" date="2024-05" db="EMBL/GenBank/DDBJ databases">
        <authorList>
            <person name="Kim S."/>
            <person name="Heo J."/>
            <person name="Choi H."/>
            <person name="Choi Y."/>
            <person name="Kwon S.-W."/>
            <person name="Kim Y."/>
        </authorList>
    </citation>
    <scope>NUCLEOTIDE SEQUENCE</scope>
    <source>
        <strain evidence="4">KACC 23699</strain>
    </source>
</reference>
<dbReference type="Pfam" id="PF00072">
    <property type="entry name" value="Response_reg"/>
    <property type="match status" value="1"/>
</dbReference>
<gene>
    <name evidence="4" type="ORF">ABEG17_01645</name>
</gene>
<name>A0AAU7JUF6_9MICO</name>
<dbReference type="GO" id="GO:0000160">
    <property type="term" value="P:phosphorelay signal transduction system"/>
    <property type="evidence" value="ECO:0007669"/>
    <property type="project" value="InterPro"/>
</dbReference>
<protein>
    <submittedName>
        <fullName evidence="4">Response regulator</fullName>
    </submittedName>
</protein>
<feature type="modified residue" description="4-aspartylphosphate" evidence="2">
    <location>
        <position position="53"/>
    </location>
</feature>
<proteinExistence type="predicted"/>
<dbReference type="SUPFAM" id="SSF52172">
    <property type="entry name" value="CheY-like"/>
    <property type="match status" value="1"/>
</dbReference>
<evidence type="ECO:0000256" key="2">
    <source>
        <dbReference type="PROSITE-ProRule" id="PRU00169"/>
    </source>
</evidence>
<evidence type="ECO:0000313" key="4">
    <source>
        <dbReference type="EMBL" id="XBO44056.1"/>
    </source>
</evidence>
<dbReference type="RefSeq" id="WP_406831515.1">
    <property type="nucleotide sequence ID" value="NZ_CP157483.1"/>
</dbReference>
<dbReference type="InterPro" id="IPR050595">
    <property type="entry name" value="Bact_response_regulator"/>
</dbReference>
<dbReference type="AlphaFoldDB" id="A0AAU7JUF6"/>
<sequence length="118" mass="12145">MSGLLIVDDDVGFRSLVHALLAAGGFSVAGEAADGEGALQAVERLRPDVVLLDVQLPDLDGFEVARRIASRAGTHGPLVVLISSRSASSYRSRLASSPARGFITKSELTGASLSALIG</sequence>
<evidence type="ECO:0000259" key="3">
    <source>
        <dbReference type="PROSITE" id="PS50110"/>
    </source>
</evidence>
<dbReference type="PANTHER" id="PTHR44591:SF18">
    <property type="entry name" value="REGULATORY PROTEIN"/>
    <property type="match status" value="1"/>
</dbReference>
<dbReference type="SMART" id="SM00448">
    <property type="entry name" value="REC"/>
    <property type="match status" value="1"/>
</dbReference>
<dbReference type="PANTHER" id="PTHR44591">
    <property type="entry name" value="STRESS RESPONSE REGULATOR PROTEIN 1"/>
    <property type="match status" value="1"/>
</dbReference>
<organism evidence="4">
    <name type="scientific">Pedococcus sp. KACC 23699</name>
    <dbReference type="NCBI Taxonomy" id="3149228"/>
    <lineage>
        <taxon>Bacteria</taxon>
        <taxon>Bacillati</taxon>
        <taxon>Actinomycetota</taxon>
        <taxon>Actinomycetes</taxon>
        <taxon>Micrococcales</taxon>
        <taxon>Intrasporangiaceae</taxon>
        <taxon>Pedococcus</taxon>
    </lineage>
</organism>
<feature type="domain" description="Response regulatory" evidence="3">
    <location>
        <begin position="3"/>
        <end position="118"/>
    </location>
</feature>
<evidence type="ECO:0000256" key="1">
    <source>
        <dbReference type="ARBA" id="ARBA00022553"/>
    </source>
</evidence>